<feature type="domain" description="RING-type" evidence="10">
    <location>
        <begin position="250"/>
        <end position="291"/>
    </location>
</feature>
<dbReference type="Gene3D" id="3.30.40.10">
    <property type="entry name" value="Zinc/RING finger domain, C3HC4 (zinc finger)"/>
    <property type="match status" value="1"/>
</dbReference>
<gene>
    <name evidence="11" type="ORF">EOD39_14613</name>
</gene>
<evidence type="ECO:0000256" key="5">
    <source>
        <dbReference type="ARBA" id="ARBA00022833"/>
    </source>
</evidence>
<reference evidence="11 12" key="1">
    <citation type="submission" date="2019-01" db="EMBL/GenBank/DDBJ databases">
        <title>Draft Genome and Complete Hox-Cluster Characterization of the Sterlet Sturgeon (Acipenser ruthenus).</title>
        <authorList>
            <person name="Wei Q."/>
        </authorList>
    </citation>
    <scope>NUCLEOTIDE SEQUENCE [LARGE SCALE GENOMIC DNA]</scope>
    <source>
        <strain evidence="11">WHYD16114868_AA</strain>
        <tissue evidence="11">Blood</tissue>
    </source>
</reference>
<dbReference type="GO" id="GO:0016020">
    <property type="term" value="C:membrane"/>
    <property type="evidence" value="ECO:0007669"/>
    <property type="project" value="UniProtKB-SubCell"/>
</dbReference>
<keyword evidence="3" id="KW-0479">Metal-binding</keyword>
<dbReference type="InterPro" id="IPR046450">
    <property type="entry name" value="PA_dom_sf"/>
</dbReference>
<dbReference type="Gene3D" id="2.30.29.30">
    <property type="entry name" value="Pleckstrin-homology domain (PH domain)/Phosphotyrosine-binding domain (PTB)"/>
    <property type="match status" value="2"/>
</dbReference>
<protein>
    <submittedName>
        <fullName evidence="11">E3 ubiquitin-protein ligase RNF130</fullName>
    </submittedName>
</protein>
<dbReference type="InterPro" id="IPR003137">
    <property type="entry name" value="PA_domain"/>
</dbReference>
<dbReference type="InterPro" id="IPR013083">
    <property type="entry name" value="Znf_RING/FYVE/PHD"/>
</dbReference>
<dbReference type="InterPro" id="IPR001841">
    <property type="entry name" value="Znf_RING"/>
</dbReference>
<name>A0A662YLC6_ACIRT</name>
<evidence type="ECO:0000256" key="6">
    <source>
        <dbReference type="ARBA" id="ARBA00022989"/>
    </source>
</evidence>
<feature type="transmembrane region" description="Helical" evidence="9">
    <location>
        <begin position="181"/>
        <end position="204"/>
    </location>
</feature>
<keyword evidence="6 9" id="KW-1133">Transmembrane helix</keyword>
<keyword evidence="5" id="KW-0862">Zinc</keyword>
<comment type="subcellular location">
    <subcellularLocation>
        <location evidence="1">Membrane</location>
    </subcellularLocation>
</comment>
<dbReference type="PANTHER" id="PTHR47666:SF5">
    <property type="entry name" value="TBC1 DOMAIN FAMILY MEMBER 9B"/>
    <property type="match status" value="1"/>
</dbReference>
<evidence type="ECO:0000256" key="2">
    <source>
        <dbReference type="ARBA" id="ARBA00022692"/>
    </source>
</evidence>
<dbReference type="Pfam" id="PF02225">
    <property type="entry name" value="PA"/>
    <property type="match status" value="2"/>
</dbReference>
<dbReference type="Pfam" id="PF13639">
    <property type="entry name" value="zf-RING_2"/>
    <property type="match status" value="1"/>
</dbReference>
<evidence type="ECO:0000259" key="10">
    <source>
        <dbReference type="PROSITE" id="PS50089"/>
    </source>
</evidence>
<evidence type="ECO:0000256" key="7">
    <source>
        <dbReference type="ARBA" id="ARBA00023136"/>
    </source>
</evidence>
<dbReference type="FunFam" id="3.30.40.10:FF:000009">
    <property type="entry name" value="E3 ubiquitin-protein ligase RNF130"/>
    <property type="match status" value="1"/>
</dbReference>
<dbReference type="InterPro" id="IPR011993">
    <property type="entry name" value="PH-like_dom_sf"/>
</dbReference>
<keyword evidence="12" id="KW-1185">Reference proteome</keyword>
<dbReference type="PROSITE" id="PS50089">
    <property type="entry name" value="ZF_RING_2"/>
    <property type="match status" value="1"/>
</dbReference>
<sequence length="760" mass="86499">MKAIADRLGCDRQTRFLVPPNTKHWVALLHRGNCTFKEKILRAAAFNASAVVIYNNMSKEETITMAHTVADRLGCDRQTRFLVPPNTKHWVALLHRGNCTFKEKILRAAAFNASAVVIYNNMSKEETITMAHTGTGDIVVVMITESKGKELLSYIENHLTVMVSIMVGTRSMMKNINRGSLVFVSISFIVLMIISSAWLIFYFIQKIRYSNARDRSQRRLGDAAKKAISKLSTRTVKKGDKETDPDFNHCAVCIEGYKLNDVVRILPCKHVFHKMCVDPWLNEHCTCPMCKLNILKALGIMPNLPCVDNVAFDMDMISRSQTSSQMSILGDSTNENSISMEPLRHSGTSQIPLEAELTPRSGEINIAVTKEWFIIASFGLLSALTLCYMIIKATFSYSTNVSLNIENMLHCVLYKEGVTQYILGYSLLELRAATFHPACHFLLSLLVGTLDVVLDSSARVAPYRILHQTQDSQIYWSIACGSSRKEITEHWDWLEANLLQTLSIFDNEEDITTFVKGKIQGIIAEENKNKEVPEDEDSGKFREAELKMRKLFGMPDEEKLVNYYSCSYWKGRVPRQGWVYLSVNHLCFYSFLLGKEVTLVIQWTDVTQLEKNATLLFPESIRVSTRDTEDFFSMFLNINETFKLMEQLANIAMRQLLDNEAFSADRSLPKPRKAHKNISTLKRDLDARAKNERYRATFRLPQSEKLDGHTDCTLWTPFSKMHIVGQMFVSNNYICFSSKGEDLCHLIIPLREASAIPNHL</sequence>
<dbReference type="SMART" id="SM00184">
    <property type="entry name" value="RING"/>
    <property type="match status" value="1"/>
</dbReference>
<keyword evidence="4 8" id="KW-0863">Zinc-finger</keyword>
<comment type="caution">
    <text evidence="11">The sequence shown here is derived from an EMBL/GenBank/DDBJ whole genome shotgun (WGS) entry which is preliminary data.</text>
</comment>
<dbReference type="InterPro" id="IPR036014">
    <property type="entry name" value="TCB1D9/TCB1D9B_PH-GRAM1"/>
</dbReference>
<dbReference type="CDD" id="cd13351">
    <property type="entry name" value="PH-GRAM1_TCB1D9_TCB1D9B"/>
    <property type="match status" value="1"/>
</dbReference>
<dbReference type="SUPFAM" id="SSF52025">
    <property type="entry name" value="PA domain"/>
    <property type="match status" value="2"/>
</dbReference>
<dbReference type="CDD" id="cd02122">
    <property type="entry name" value="PA_GRAIL_like"/>
    <property type="match status" value="1"/>
</dbReference>
<dbReference type="SUPFAM" id="SSF57850">
    <property type="entry name" value="RING/U-box"/>
    <property type="match status" value="1"/>
</dbReference>
<dbReference type="Proteomes" id="UP000289886">
    <property type="component" value="Unassembled WGS sequence"/>
</dbReference>
<evidence type="ECO:0000313" key="11">
    <source>
        <dbReference type="EMBL" id="RXM97289.1"/>
    </source>
</evidence>
<keyword evidence="7 9" id="KW-0472">Membrane</keyword>
<evidence type="ECO:0000256" key="1">
    <source>
        <dbReference type="ARBA" id="ARBA00004370"/>
    </source>
</evidence>
<dbReference type="Gene3D" id="3.50.30.30">
    <property type="match status" value="2"/>
</dbReference>
<evidence type="ECO:0000313" key="12">
    <source>
        <dbReference type="Proteomes" id="UP000289886"/>
    </source>
</evidence>
<evidence type="ECO:0000256" key="8">
    <source>
        <dbReference type="PROSITE-ProRule" id="PRU00175"/>
    </source>
</evidence>
<dbReference type="GO" id="GO:0008270">
    <property type="term" value="F:zinc ion binding"/>
    <property type="evidence" value="ECO:0007669"/>
    <property type="project" value="UniProtKB-KW"/>
</dbReference>
<dbReference type="PANTHER" id="PTHR47666">
    <property type="entry name" value="PROTEIN VASCULAR ASSOCIATED DEATH 1, CHLOROPLASTIC"/>
    <property type="match status" value="1"/>
</dbReference>
<dbReference type="Pfam" id="PF02893">
    <property type="entry name" value="GRAM"/>
    <property type="match status" value="2"/>
</dbReference>
<organism evidence="11 12">
    <name type="scientific">Acipenser ruthenus</name>
    <name type="common">Sterlet sturgeon</name>
    <dbReference type="NCBI Taxonomy" id="7906"/>
    <lineage>
        <taxon>Eukaryota</taxon>
        <taxon>Metazoa</taxon>
        <taxon>Chordata</taxon>
        <taxon>Craniata</taxon>
        <taxon>Vertebrata</taxon>
        <taxon>Euteleostomi</taxon>
        <taxon>Actinopterygii</taxon>
        <taxon>Chondrostei</taxon>
        <taxon>Acipenseriformes</taxon>
        <taxon>Acipenseridae</taxon>
        <taxon>Acipenser</taxon>
    </lineage>
</organism>
<dbReference type="AlphaFoldDB" id="A0A662YLC6"/>
<keyword evidence="2 9" id="KW-0812">Transmembrane</keyword>
<proteinExistence type="predicted"/>
<dbReference type="CDD" id="cd16803">
    <property type="entry name" value="RING-H2_RNF130"/>
    <property type="match status" value="1"/>
</dbReference>
<dbReference type="InterPro" id="IPR004182">
    <property type="entry name" value="GRAM"/>
</dbReference>
<evidence type="ECO:0000256" key="9">
    <source>
        <dbReference type="SAM" id="Phobius"/>
    </source>
</evidence>
<evidence type="ECO:0000256" key="4">
    <source>
        <dbReference type="ARBA" id="ARBA00022771"/>
    </source>
</evidence>
<accession>A0A662YLC6</accession>
<dbReference type="EMBL" id="SCEB01001161">
    <property type="protein sequence ID" value="RXM97289.1"/>
    <property type="molecule type" value="Genomic_DNA"/>
</dbReference>
<evidence type="ECO:0000256" key="3">
    <source>
        <dbReference type="ARBA" id="ARBA00022723"/>
    </source>
</evidence>
<dbReference type="FunFam" id="2.30.29.30:FF:000013">
    <property type="entry name" value="Putative TBC1 domain family member 8B"/>
    <property type="match status" value="1"/>
</dbReference>
<dbReference type="SMART" id="SM00568">
    <property type="entry name" value="GRAM"/>
    <property type="match status" value="2"/>
</dbReference>